<gene>
    <name evidence="1" type="ORF">P7K49_023793</name>
</gene>
<sequence>MQSPAIFQDLRSQVWPHEGARLLLRILLTRAGSGWFRGPLGSRNPRAGSPDPA</sequence>
<organism evidence="1 2">
    <name type="scientific">Saguinus oedipus</name>
    <name type="common">Cotton-top tamarin</name>
    <name type="synonym">Oedipomidas oedipus</name>
    <dbReference type="NCBI Taxonomy" id="9490"/>
    <lineage>
        <taxon>Eukaryota</taxon>
        <taxon>Metazoa</taxon>
        <taxon>Chordata</taxon>
        <taxon>Craniata</taxon>
        <taxon>Vertebrata</taxon>
        <taxon>Euteleostomi</taxon>
        <taxon>Mammalia</taxon>
        <taxon>Eutheria</taxon>
        <taxon>Euarchontoglires</taxon>
        <taxon>Primates</taxon>
        <taxon>Haplorrhini</taxon>
        <taxon>Platyrrhini</taxon>
        <taxon>Cebidae</taxon>
        <taxon>Callitrichinae</taxon>
        <taxon>Saguinus</taxon>
    </lineage>
</organism>
<proteinExistence type="predicted"/>
<evidence type="ECO:0000313" key="2">
    <source>
        <dbReference type="Proteomes" id="UP001266305"/>
    </source>
</evidence>
<evidence type="ECO:0000313" key="1">
    <source>
        <dbReference type="EMBL" id="KAK2098342.1"/>
    </source>
</evidence>
<protein>
    <submittedName>
        <fullName evidence="1">Uncharacterized protein</fullName>
    </submittedName>
</protein>
<keyword evidence="2" id="KW-1185">Reference proteome</keyword>
<dbReference type="Proteomes" id="UP001266305">
    <property type="component" value="Unassembled WGS sequence"/>
</dbReference>
<name>A0ABQ9UMP3_SAGOE</name>
<comment type="caution">
    <text evidence="1">The sequence shown here is derived from an EMBL/GenBank/DDBJ whole genome shotgun (WGS) entry which is preliminary data.</text>
</comment>
<dbReference type="EMBL" id="JASSZA010000011">
    <property type="protein sequence ID" value="KAK2098342.1"/>
    <property type="molecule type" value="Genomic_DNA"/>
</dbReference>
<reference evidence="1 2" key="1">
    <citation type="submission" date="2023-05" db="EMBL/GenBank/DDBJ databases">
        <title>B98-5 Cell Line De Novo Hybrid Assembly: An Optical Mapping Approach.</title>
        <authorList>
            <person name="Kananen K."/>
            <person name="Auerbach J.A."/>
            <person name="Kautto E."/>
            <person name="Blachly J.S."/>
        </authorList>
    </citation>
    <scope>NUCLEOTIDE SEQUENCE [LARGE SCALE GENOMIC DNA]</scope>
    <source>
        <strain evidence="1">B95-8</strain>
        <tissue evidence="1">Cell line</tissue>
    </source>
</reference>
<accession>A0ABQ9UMP3</accession>